<proteinExistence type="predicted"/>
<keyword evidence="6" id="KW-1185">Reference proteome</keyword>
<accession>A0A4R0R8S3</accession>
<keyword evidence="1" id="KW-0489">Methyltransferase</keyword>
<dbReference type="InterPro" id="IPR029063">
    <property type="entry name" value="SAM-dependent_MTases_sf"/>
</dbReference>
<gene>
    <name evidence="5" type="ORF">EIP91_010786</name>
</gene>
<dbReference type="InterPro" id="IPR036388">
    <property type="entry name" value="WH-like_DNA-bd_sf"/>
</dbReference>
<keyword evidence="2" id="KW-0808">Transferase</keyword>
<organism evidence="5 6">
    <name type="scientific">Steccherinum ochraceum</name>
    <dbReference type="NCBI Taxonomy" id="92696"/>
    <lineage>
        <taxon>Eukaryota</taxon>
        <taxon>Fungi</taxon>
        <taxon>Dikarya</taxon>
        <taxon>Basidiomycota</taxon>
        <taxon>Agaricomycotina</taxon>
        <taxon>Agaricomycetes</taxon>
        <taxon>Polyporales</taxon>
        <taxon>Steccherinaceae</taxon>
        <taxon>Steccherinum</taxon>
    </lineage>
</organism>
<dbReference type="SUPFAM" id="SSF53335">
    <property type="entry name" value="S-adenosyl-L-methionine-dependent methyltransferases"/>
    <property type="match status" value="1"/>
</dbReference>
<keyword evidence="3" id="KW-0949">S-adenosyl-L-methionine</keyword>
<dbReference type="PROSITE" id="PS51683">
    <property type="entry name" value="SAM_OMT_II"/>
    <property type="match status" value="1"/>
</dbReference>
<comment type="caution">
    <text evidence="5">The sequence shown here is derived from an EMBL/GenBank/DDBJ whole genome shotgun (WGS) entry which is preliminary data.</text>
</comment>
<dbReference type="Gene3D" id="3.40.50.150">
    <property type="entry name" value="Vaccinia Virus protein VP39"/>
    <property type="match status" value="1"/>
</dbReference>
<protein>
    <recommendedName>
        <fullName evidence="4">O-methyltransferase C-terminal domain-containing protein</fullName>
    </recommendedName>
</protein>
<dbReference type="Proteomes" id="UP000292702">
    <property type="component" value="Unassembled WGS sequence"/>
</dbReference>
<evidence type="ECO:0000313" key="5">
    <source>
        <dbReference type="EMBL" id="TCD60068.1"/>
    </source>
</evidence>
<dbReference type="GO" id="GO:0032259">
    <property type="term" value="P:methylation"/>
    <property type="evidence" value="ECO:0007669"/>
    <property type="project" value="UniProtKB-KW"/>
</dbReference>
<dbReference type="EMBL" id="RWJN01000665">
    <property type="protein sequence ID" value="TCD60068.1"/>
    <property type="molecule type" value="Genomic_DNA"/>
</dbReference>
<sequence>MSGNSDLQALSDIITSSVDQILSVCKAKGKDFPRLDKPIHPSEFTPEGIRNDPQVSDAIALVVTAAFQLIQTVRSPPVTLVTESLKSVLPTCLGIAERADVAEILRDAGPKVSKGKHVNEIAAHSGIDSRKLARVLRCLATHHYFIEVSPDVFANNLLSSLMDSGKDISEPNFRENKHVGAQRGMAAMAGFGPSVTMKCLAEWPEMLFDPKTTSSDEASGSGWRRAMKTDKDMWDYFATPEGRYNAIRFNATMANANKLHPPQAAVKGFDWASLPKGALVVDVGAGRGHVSLEVARAFPDLQVAVEDRSVVIADAKQYWTDCLPSHVKEGKVHFIECDFLQPQPKLPKTPDVFLLRQIIHDWSDRLCVQLLTHLKAAAGPHTKLLIIDCIVEYACVSETQAALTVDSNASKVPKPLLPNLAGANLHAYQADIVLGSVLNAGERTVDGFKSIYEAAGWKLVEVRKNPASKLWWPTMVCEPA</sequence>
<evidence type="ECO:0000256" key="1">
    <source>
        <dbReference type="ARBA" id="ARBA00022603"/>
    </source>
</evidence>
<dbReference type="PANTHER" id="PTHR43712">
    <property type="entry name" value="PUTATIVE (AFU_ORTHOLOGUE AFUA_4G14580)-RELATED"/>
    <property type="match status" value="1"/>
</dbReference>
<dbReference type="STRING" id="92696.A0A4R0R8S3"/>
<dbReference type="SUPFAM" id="SSF46785">
    <property type="entry name" value="Winged helix' DNA-binding domain"/>
    <property type="match status" value="1"/>
</dbReference>
<evidence type="ECO:0000259" key="4">
    <source>
        <dbReference type="Pfam" id="PF00891"/>
    </source>
</evidence>
<dbReference type="Gene3D" id="1.10.10.10">
    <property type="entry name" value="Winged helix-like DNA-binding domain superfamily/Winged helix DNA-binding domain"/>
    <property type="match status" value="1"/>
</dbReference>
<evidence type="ECO:0000256" key="3">
    <source>
        <dbReference type="ARBA" id="ARBA00022691"/>
    </source>
</evidence>
<dbReference type="Pfam" id="PF00891">
    <property type="entry name" value="Methyltransf_2"/>
    <property type="match status" value="1"/>
</dbReference>
<dbReference type="InterPro" id="IPR016461">
    <property type="entry name" value="COMT-like"/>
</dbReference>
<dbReference type="OrthoDB" id="2410195at2759"/>
<dbReference type="PANTHER" id="PTHR43712:SF2">
    <property type="entry name" value="O-METHYLTRANSFERASE CICE"/>
    <property type="match status" value="1"/>
</dbReference>
<reference evidence="5 6" key="1">
    <citation type="submission" date="2018-11" db="EMBL/GenBank/DDBJ databases">
        <title>Genome assembly of Steccherinum ochraceum LE-BIN_3174, the white-rot fungus of the Steccherinaceae family (The Residual Polyporoid clade, Polyporales, Basidiomycota).</title>
        <authorList>
            <person name="Fedorova T.V."/>
            <person name="Glazunova O.A."/>
            <person name="Landesman E.O."/>
            <person name="Moiseenko K.V."/>
            <person name="Psurtseva N.V."/>
            <person name="Savinova O.S."/>
            <person name="Shakhova N.V."/>
            <person name="Tyazhelova T.V."/>
            <person name="Vasina D.V."/>
        </authorList>
    </citation>
    <scope>NUCLEOTIDE SEQUENCE [LARGE SCALE GENOMIC DNA]</scope>
    <source>
        <strain evidence="5 6">LE-BIN_3174</strain>
    </source>
</reference>
<dbReference type="AlphaFoldDB" id="A0A4R0R8S3"/>
<dbReference type="InterPro" id="IPR001077">
    <property type="entry name" value="COMT_C"/>
</dbReference>
<feature type="domain" description="O-methyltransferase C-terminal" evidence="4">
    <location>
        <begin position="246"/>
        <end position="402"/>
    </location>
</feature>
<dbReference type="CDD" id="cd02440">
    <property type="entry name" value="AdoMet_MTases"/>
    <property type="match status" value="1"/>
</dbReference>
<evidence type="ECO:0000313" key="6">
    <source>
        <dbReference type="Proteomes" id="UP000292702"/>
    </source>
</evidence>
<name>A0A4R0R8S3_9APHY</name>
<dbReference type="InterPro" id="IPR036390">
    <property type="entry name" value="WH_DNA-bd_sf"/>
</dbReference>
<evidence type="ECO:0000256" key="2">
    <source>
        <dbReference type="ARBA" id="ARBA00022679"/>
    </source>
</evidence>
<dbReference type="GO" id="GO:0008171">
    <property type="term" value="F:O-methyltransferase activity"/>
    <property type="evidence" value="ECO:0007669"/>
    <property type="project" value="InterPro"/>
</dbReference>